<dbReference type="InterPro" id="IPR025322">
    <property type="entry name" value="PADRE_dom"/>
</dbReference>
<dbReference type="OrthoDB" id="1921976at2759"/>
<evidence type="ECO:0000313" key="1">
    <source>
        <dbReference type="EMBL" id="KAG6432710.1"/>
    </source>
</evidence>
<name>A0A8X8YMJ1_SALSN</name>
<dbReference type="AlphaFoldDB" id="A0A8X8YMJ1"/>
<dbReference type="PANTHER" id="PTHR33052">
    <property type="entry name" value="DUF4228 DOMAIN PROTEIN-RELATED"/>
    <property type="match status" value="1"/>
</dbReference>
<comment type="caution">
    <text evidence="1">The sequence shown here is derived from an EMBL/GenBank/DDBJ whole genome shotgun (WGS) entry which is preliminary data.</text>
</comment>
<reference evidence="1" key="2">
    <citation type="submission" date="2020-08" db="EMBL/GenBank/DDBJ databases">
        <title>Plant Genome Project.</title>
        <authorList>
            <person name="Zhang R.-G."/>
        </authorList>
    </citation>
    <scope>NUCLEOTIDE SEQUENCE</scope>
    <source>
        <strain evidence="1">Huo1</strain>
        <tissue evidence="1">Leaf</tissue>
    </source>
</reference>
<proteinExistence type="predicted"/>
<dbReference type="Proteomes" id="UP000298416">
    <property type="component" value="Unassembled WGS sequence"/>
</dbReference>
<organism evidence="1">
    <name type="scientific">Salvia splendens</name>
    <name type="common">Scarlet sage</name>
    <dbReference type="NCBI Taxonomy" id="180675"/>
    <lineage>
        <taxon>Eukaryota</taxon>
        <taxon>Viridiplantae</taxon>
        <taxon>Streptophyta</taxon>
        <taxon>Embryophyta</taxon>
        <taxon>Tracheophyta</taxon>
        <taxon>Spermatophyta</taxon>
        <taxon>Magnoliopsida</taxon>
        <taxon>eudicotyledons</taxon>
        <taxon>Gunneridae</taxon>
        <taxon>Pentapetalae</taxon>
        <taxon>asterids</taxon>
        <taxon>lamiids</taxon>
        <taxon>Lamiales</taxon>
        <taxon>Lamiaceae</taxon>
        <taxon>Nepetoideae</taxon>
        <taxon>Mentheae</taxon>
        <taxon>Salviinae</taxon>
        <taxon>Salvia</taxon>
        <taxon>Salvia subgen. Calosphace</taxon>
        <taxon>core Calosphace</taxon>
    </lineage>
</organism>
<reference evidence="1" key="1">
    <citation type="submission" date="2018-01" db="EMBL/GenBank/DDBJ databases">
        <authorList>
            <person name="Mao J.F."/>
        </authorList>
    </citation>
    <scope>NUCLEOTIDE SEQUENCE</scope>
    <source>
        <strain evidence="1">Huo1</strain>
        <tissue evidence="1">Leaf</tissue>
    </source>
</reference>
<dbReference type="Pfam" id="PF14009">
    <property type="entry name" value="PADRE"/>
    <property type="match status" value="1"/>
</dbReference>
<accession>A0A8X8YMJ1</accession>
<sequence>MGNAAPRCLPDAGGRVILSDGGVVTYDEPLTAAELMLEHPQHVVVEFKPIASGKKAAPLPADQKLEIRKTYLMLRIRKGKPIQLSSEEARRLIFGNNAGIKSNALLSCTGLVPLVARILPAIGGRRGCGVERRKLPVSSDEVEEERLDCFAEILEGRPEFLSRQISGKGWKPSLDPIREKAVKPKVGNWVIL</sequence>
<keyword evidence="2" id="KW-1185">Reference proteome</keyword>
<dbReference type="EMBL" id="PNBA02000002">
    <property type="protein sequence ID" value="KAG6432710.1"/>
    <property type="molecule type" value="Genomic_DNA"/>
</dbReference>
<gene>
    <name evidence="1" type="ORF">SASPL_104295</name>
</gene>
<evidence type="ECO:0000313" key="2">
    <source>
        <dbReference type="Proteomes" id="UP000298416"/>
    </source>
</evidence>
<protein>
    <submittedName>
        <fullName evidence="1">Uncharacterized protein</fullName>
    </submittedName>
</protein>